<accession>A0A2K5AQD9</accession>
<proteinExistence type="predicted"/>
<name>A0A2K5AQD9_9ARCH</name>
<sequence>MYLEEDICIEEEMMRVNLDDDEHIIAILPKVWLNETGLLGLLKRSKEGILAMTNKSLVFVAKRMVVTRDEISRYIDLDERIVKVSNIKGYSERDLDEDISNEKDSVLIPLISIIDVREVKVRRSKFLRVTFITNDGKSKTYDYGIAESITSYPIRQPLLFYDISWEPWIRLINAYR</sequence>
<evidence type="ECO:0000313" key="1">
    <source>
        <dbReference type="EMBL" id="SPC33850.1"/>
    </source>
</evidence>
<dbReference type="Proteomes" id="UP000236248">
    <property type="component" value="Chromosome NCAV"/>
</dbReference>
<dbReference type="GeneID" id="41594737"/>
<dbReference type="RefSeq" id="WP_103287364.1">
    <property type="nucleotide sequence ID" value="NZ_LT981265.1"/>
</dbReference>
<protein>
    <submittedName>
        <fullName evidence="1">Uncharacterized protein</fullName>
    </submittedName>
</protein>
<dbReference type="AlphaFoldDB" id="A0A2K5AQD9"/>
<organism evidence="1 2">
    <name type="scientific">Candidatus Nitrosocaldus cavascurensis</name>
    <dbReference type="NCBI Taxonomy" id="2058097"/>
    <lineage>
        <taxon>Archaea</taxon>
        <taxon>Nitrososphaerota</taxon>
        <taxon>Nitrososphaeria</taxon>
        <taxon>Candidatus Nitrosocaldales</taxon>
        <taxon>Candidatus Nitrosocaldaceae</taxon>
        <taxon>Candidatus Nitrosocaldus</taxon>
    </lineage>
</organism>
<keyword evidence="2" id="KW-1185">Reference proteome</keyword>
<gene>
    <name evidence="1" type="ORF">NCAV_0668</name>
</gene>
<dbReference type="EMBL" id="LT981265">
    <property type="protein sequence ID" value="SPC33850.1"/>
    <property type="molecule type" value="Genomic_DNA"/>
</dbReference>
<evidence type="ECO:0000313" key="2">
    <source>
        <dbReference type="Proteomes" id="UP000236248"/>
    </source>
</evidence>
<dbReference type="KEGG" id="ncv:NCAV_0668"/>
<reference evidence="2" key="1">
    <citation type="submission" date="2018-01" db="EMBL/GenBank/DDBJ databases">
        <authorList>
            <person name="Kerou L M."/>
        </authorList>
    </citation>
    <scope>NUCLEOTIDE SEQUENCE [LARGE SCALE GENOMIC DNA]</scope>
    <source>
        <strain evidence="2">SCU2</strain>
    </source>
</reference>